<dbReference type="AlphaFoldDB" id="A0A098S766"/>
<dbReference type="RefSeq" id="WP_044220600.1">
    <property type="nucleotide sequence ID" value="NZ_JBKAGJ010000012.1"/>
</dbReference>
<dbReference type="Proteomes" id="UP000029736">
    <property type="component" value="Unassembled WGS sequence"/>
</dbReference>
<reference evidence="1 2" key="1">
    <citation type="journal article" date="2014" name="Int. J. Syst. Evol. Microbiol.">
        <title>Phaeodactylibacter xiamenensis gen. nov., sp. nov., a member of the family Saprospiraceae isolated from the marine alga Phaeodactylum tricornutum.</title>
        <authorList>
            <person name="Chen Z.Jr."/>
            <person name="Lei X."/>
            <person name="Lai Q."/>
            <person name="Li Y."/>
            <person name="Zhang B."/>
            <person name="Zhang J."/>
            <person name="Zhang H."/>
            <person name="Yang L."/>
            <person name="Zheng W."/>
            <person name="Tian Y."/>
            <person name="Yu Z."/>
            <person name="Xu H.Jr."/>
            <person name="Zheng T."/>
        </authorList>
    </citation>
    <scope>NUCLEOTIDE SEQUENCE [LARGE SCALE GENOMIC DNA]</scope>
    <source>
        <strain evidence="1 2">KD52</strain>
    </source>
</reference>
<evidence type="ECO:0000313" key="1">
    <source>
        <dbReference type="EMBL" id="KGE87936.1"/>
    </source>
</evidence>
<dbReference type="Gene3D" id="3.40.710.10">
    <property type="entry name" value="DD-peptidase/beta-lactamase superfamily"/>
    <property type="match status" value="1"/>
</dbReference>
<keyword evidence="2" id="KW-1185">Reference proteome</keyword>
<dbReference type="EMBL" id="JPOS01000029">
    <property type="protein sequence ID" value="KGE87936.1"/>
    <property type="molecule type" value="Genomic_DNA"/>
</dbReference>
<protein>
    <submittedName>
        <fullName evidence="1">Uncharacterized protein</fullName>
    </submittedName>
</protein>
<gene>
    <name evidence="1" type="ORF">IX84_12495</name>
</gene>
<dbReference type="STRING" id="1524460.IX84_12495"/>
<proteinExistence type="predicted"/>
<dbReference type="SUPFAM" id="SSF56601">
    <property type="entry name" value="beta-lactamase/transpeptidase-like"/>
    <property type="match status" value="1"/>
</dbReference>
<comment type="caution">
    <text evidence="1">The sequence shown here is derived from an EMBL/GenBank/DDBJ whole genome shotgun (WGS) entry which is preliminary data.</text>
</comment>
<name>A0A098S766_9BACT</name>
<evidence type="ECO:0000313" key="2">
    <source>
        <dbReference type="Proteomes" id="UP000029736"/>
    </source>
</evidence>
<accession>A0A098S766</accession>
<sequence length="121" mass="13266">MNHTTAYASKVSTPNEALPYDGLHQDKLLPVYLRKVDATMHAAGGLMTTGEDAARFLSYYLAPEQGPFPTAAVRQSYEKQVSTAHEFVEMAPGSGMVICFGVEDGKVVDFSFGRDVFERVE</sequence>
<organism evidence="1 2">
    <name type="scientific">Phaeodactylibacter xiamenensis</name>
    <dbReference type="NCBI Taxonomy" id="1524460"/>
    <lineage>
        <taxon>Bacteria</taxon>
        <taxon>Pseudomonadati</taxon>
        <taxon>Bacteroidota</taxon>
        <taxon>Saprospiria</taxon>
        <taxon>Saprospirales</taxon>
        <taxon>Haliscomenobacteraceae</taxon>
        <taxon>Phaeodactylibacter</taxon>
    </lineage>
</organism>
<dbReference type="InterPro" id="IPR012338">
    <property type="entry name" value="Beta-lactam/transpept-like"/>
</dbReference>